<keyword evidence="4" id="KW-1185">Reference proteome</keyword>
<dbReference type="AlphaFoldDB" id="M1VJD5"/>
<name>M1VJD5_CYAM1</name>
<evidence type="ECO:0000313" key="4">
    <source>
        <dbReference type="Proteomes" id="UP000007014"/>
    </source>
</evidence>
<sequence>MDVGSFGIDPDIQLRNVKLFEVHIRRTWLALTLARRACYVVLIVLCLHAAYCAKKACSAVFSVQLFGTSVPAVQAMRSSFDQSAPGQLYHGCSAKFVNQDTMHGASTSDCETCDLASAQLAEKPCTNACANSPPGTGLDSSGVYGCAVEATRGTRTRAVLRLLEALKYATLWALRGFLPLWIFFGMGIYRAFLLDSQLYVIRLNRVLSRFHIVFSRSARRLHKAERYASRAQHPSSWTYAEQRIARPPESERLEHRADRGKLQRTS</sequence>
<reference evidence="3 4" key="2">
    <citation type="journal article" date="2007" name="BMC Biol.">
        <title>A 100%-complete sequence reveals unusually simple genomic features in the hot-spring red alga Cyanidioschyzon merolae.</title>
        <authorList>
            <person name="Nozaki H."/>
            <person name="Takano H."/>
            <person name="Misumi O."/>
            <person name="Terasawa K."/>
            <person name="Matsuzaki M."/>
            <person name="Maruyama S."/>
            <person name="Nishida K."/>
            <person name="Yagisawa F."/>
            <person name="Yoshida Y."/>
            <person name="Fujiwara T."/>
            <person name="Takio S."/>
            <person name="Tamura K."/>
            <person name="Chung S.J."/>
            <person name="Nakamura S."/>
            <person name="Kuroiwa H."/>
            <person name="Tanaka K."/>
            <person name="Sato N."/>
            <person name="Kuroiwa T."/>
        </authorList>
    </citation>
    <scope>NUCLEOTIDE SEQUENCE [LARGE SCALE GENOMIC DNA]</scope>
    <source>
        <strain evidence="3 4">10D</strain>
    </source>
</reference>
<keyword evidence="2" id="KW-0812">Transmembrane</keyword>
<keyword evidence="2" id="KW-1133">Transmembrane helix</keyword>
<dbReference type="Proteomes" id="UP000007014">
    <property type="component" value="Chromosome 15"/>
</dbReference>
<dbReference type="RefSeq" id="XP_005537444.1">
    <property type="nucleotide sequence ID" value="XM_005537387.1"/>
</dbReference>
<protein>
    <submittedName>
        <fullName evidence="3">Uncharacterized protein</fullName>
    </submittedName>
</protein>
<organism evidence="3 4">
    <name type="scientific">Cyanidioschyzon merolae (strain NIES-3377 / 10D)</name>
    <name type="common">Unicellular red alga</name>
    <dbReference type="NCBI Taxonomy" id="280699"/>
    <lineage>
        <taxon>Eukaryota</taxon>
        <taxon>Rhodophyta</taxon>
        <taxon>Bangiophyceae</taxon>
        <taxon>Cyanidiales</taxon>
        <taxon>Cyanidiaceae</taxon>
        <taxon>Cyanidioschyzon</taxon>
    </lineage>
</organism>
<dbReference type="HOGENOM" id="CLU_1047168_0_0_1"/>
<feature type="compositionally biased region" description="Basic and acidic residues" evidence="1">
    <location>
        <begin position="243"/>
        <end position="266"/>
    </location>
</feature>
<keyword evidence="2" id="KW-0472">Membrane</keyword>
<proteinExistence type="predicted"/>
<evidence type="ECO:0000256" key="1">
    <source>
        <dbReference type="SAM" id="MobiDB-lite"/>
    </source>
</evidence>
<dbReference type="EMBL" id="AP006497">
    <property type="protein sequence ID" value="BAM81408.1"/>
    <property type="molecule type" value="Genomic_DNA"/>
</dbReference>
<feature type="region of interest" description="Disordered" evidence="1">
    <location>
        <begin position="238"/>
        <end position="266"/>
    </location>
</feature>
<evidence type="ECO:0000313" key="3">
    <source>
        <dbReference type="EMBL" id="BAM81408.1"/>
    </source>
</evidence>
<feature type="transmembrane region" description="Helical" evidence="2">
    <location>
        <begin position="172"/>
        <end position="192"/>
    </location>
</feature>
<reference evidence="3 4" key="1">
    <citation type="journal article" date="2004" name="Nature">
        <title>Genome sequence of the ultrasmall unicellular red alga Cyanidioschyzon merolae 10D.</title>
        <authorList>
            <person name="Matsuzaki M."/>
            <person name="Misumi O."/>
            <person name="Shin-i T."/>
            <person name="Maruyama S."/>
            <person name="Takahara M."/>
            <person name="Miyagishima S."/>
            <person name="Mori T."/>
            <person name="Nishida K."/>
            <person name="Yagisawa F."/>
            <person name="Nishida K."/>
            <person name="Yoshida Y."/>
            <person name="Nishimura Y."/>
            <person name="Nakao S."/>
            <person name="Kobayashi T."/>
            <person name="Momoyama Y."/>
            <person name="Higashiyama T."/>
            <person name="Minoda A."/>
            <person name="Sano M."/>
            <person name="Nomoto H."/>
            <person name="Oishi K."/>
            <person name="Hayashi H."/>
            <person name="Ohta F."/>
            <person name="Nishizaka S."/>
            <person name="Haga S."/>
            <person name="Miura S."/>
            <person name="Morishita T."/>
            <person name="Kabeya Y."/>
            <person name="Terasawa K."/>
            <person name="Suzuki Y."/>
            <person name="Ishii Y."/>
            <person name="Asakawa S."/>
            <person name="Takano H."/>
            <person name="Ohta N."/>
            <person name="Kuroiwa H."/>
            <person name="Tanaka K."/>
            <person name="Shimizu N."/>
            <person name="Sugano S."/>
            <person name="Sato N."/>
            <person name="Nozaki H."/>
            <person name="Ogasawara N."/>
            <person name="Kohara Y."/>
            <person name="Kuroiwa T."/>
        </authorList>
    </citation>
    <scope>NUCLEOTIDE SEQUENCE [LARGE SCALE GENOMIC DNA]</scope>
    <source>
        <strain evidence="3 4">10D</strain>
    </source>
</reference>
<dbReference type="GeneID" id="16995500"/>
<evidence type="ECO:0000256" key="2">
    <source>
        <dbReference type="SAM" id="Phobius"/>
    </source>
</evidence>
<gene>
    <name evidence="3" type="ORF">CYME_CMO006C</name>
</gene>
<accession>M1VJD5</accession>
<dbReference type="KEGG" id="cme:CYME_CMO006C"/>
<dbReference type="Gramene" id="CMO006CT">
    <property type="protein sequence ID" value="CMO006CT"/>
    <property type="gene ID" value="CMO006C"/>
</dbReference>